<gene>
    <name evidence="2" type="ORF">E4L98_15790</name>
</gene>
<organism evidence="2 3">
    <name type="scientific">Duganella callida</name>
    <dbReference type="NCBI Taxonomy" id="2561932"/>
    <lineage>
        <taxon>Bacteria</taxon>
        <taxon>Pseudomonadati</taxon>
        <taxon>Pseudomonadota</taxon>
        <taxon>Betaproteobacteria</taxon>
        <taxon>Burkholderiales</taxon>
        <taxon>Oxalobacteraceae</taxon>
        <taxon>Telluria group</taxon>
        <taxon>Duganella</taxon>
    </lineage>
</organism>
<evidence type="ECO:0000313" key="2">
    <source>
        <dbReference type="EMBL" id="TFW19800.1"/>
    </source>
</evidence>
<dbReference type="AlphaFoldDB" id="A0A4Y9SFH7"/>
<proteinExistence type="predicted"/>
<evidence type="ECO:0000256" key="1">
    <source>
        <dbReference type="SAM" id="Phobius"/>
    </source>
</evidence>
<keyword evidence="1" id="KW-0472">Membrane</keyword>
<keyword evidence="1" id="KW-1133">Transmembrane helix</keyword>
<dbReference type="OrthoDB" id="8781143at2"/>
<accession>A0A4Y9SFH7</accession>
<dbReference type="RefSeq" id="WP_135202511.1">
    <property type="nucleotide sequence ID" value="NZ_SPVG01000161.1"/>
</dbReference>
<reference evidence="2 3" key="1">
    <citation type="submission" date="2019-03" db="EMBL/GenBank/DDBJ databases">
        <title>Draft Genome Sequence of Duganella callidus sp. nov., a Novel Duganella Species Isolated from Cultivated Soil.</title>
        <authorList>
            <person name="Raths R."/>
            <person name="Peta V."/>
            <person name="Bucking H."/>
        </authorList>
    </citation>
    <scope>NUCLEOTIDE SEQUENCE [LARGE SCALE GENOMIC DNA]</scope>
    <source>
        <strain evidence="2 3">DN04</strain>
    </source>
</reference>
<keyword evidence="3" id="KW-1185">Reference proteome</keyword>
<keyword evidence="1" id="KW-0812">Transmembrane</keyword>
<name>A0A4Y9SFH7_9BURK</name>
<dbReference type="Proteomes" id="UP000297729">
    <property type="component" value="Unassembled WGS sequence"/>
</dbReference>
<dbReference type="EMBL" id="SPVG01000161">
    <property type="protein sequence ID" value="TFW19800.1"/>
    <property type="molecule type" value="Genomic_DNA"/>
</dbReference>
<sequence length="107" mass="11720">MAAQLPVAAAWMLAAVSVFGILNFAIRPAEKIAALQSDVHQYSVLLSKSDGLDASAIRHLLHEARETDTDEIEPLRVVAFNDVMLEIDELDARIPLTPMQKLIDVLA</sequence>
<evidence type="ECO:0000313" key="3">
    <source>
        <dbReference type="Proteomes" id="UP000297729"/>
    </source>
</evidence>
<protein>
    <submittedName>
        <fullName evidence="2">Uncharacterized protein</fullName>
    </submittedName>
</protein>
<feature type="transmembrane region" description="Helical" evidence="1">
    <location>
        <begin position="6"/>
        <end position="26"/>
    </location>
</feature>
<comment type="caution">
    <text evidence="2">The sequence shown here is derived from an EMBL/GenBank/DDBJ whole genome shotgun (WGS) entry which is preliminary data.</text>
</comment>